<accession>A0ABV3QUA8</accession>
<protein>
    <recommendedName>
        <fullName evidence="4">Antifreeze protein</fullName>
    </recommendedName>
</protein>
<organism evidence="2 3">
    <name type="scientific">Mesorhizobium marinum</name>
    <dbReference type="NCBI Taxonomy" id="3228790"/>
    <lineage>
        <taxon>Bacteria</taxon>
        <taxon>Pseudomonadati</taxon>
        <taxon>Pseudomonadota</taxon>
        <taxon>Alphaproteobacteria</taxon>
        <taxon>Hyphomicrobiales</taxon>
        <taxon>Phyllobacteriaceae</taxon>
        <taxon>Mesorhizobium</taxon>
    </lineage>
</organism>
<comment type="caution">
    <text evidence="2">The sequence shown here is derived from an EMBL/GenBank/DDBJ whole genome shotgun (WGS) entry which is preliminary data.</text>
</comment>
<keyword evidence="3" id="KW-1185">Reference proteome</keyword>
<dbReference type="RefSeq" id="WP_367721702.1">
    <property type="nucleotide sequence ID" value="NZ_JBFOCH010000037.1"/>
</dbReference>
<feature type="signal peptide" evidence="1">
    <location>
        <begin position="1"/>
        <end position="28"/>
    </location>
</feature>
<reference evidence="2 3" key="1">
    <citation type="submission" date="2024-06" db="EMBL/GenBank/DDBJ databases">
        <authorList>
            <person name="Tuo L."/>
        </authorList>
    </citation>
    <scope>NUCLEOTIDE SEQUENCE [LARGE SCALE GENOMIC DNA]</scope>
    <source>
        <strain evidence="2 3">ZMM04-5</strain>
    </source>
</reference>
<evidence type="ECO:0000256" key="1">
    <source>
        <dbReference type="SAM" id="SignalP"/>
    </source>
</evidence>
<evidence type="ECO:0008006" key="4">
    <source>
        <dbReference type="Google" id="ProtNLM"/>
    </source>
</evidence>
<evidence type="ECO:0000313" key="3">
    <source>
        <dbReference type="Proteomes" id="UP001556196"/>
    </source>
</evidence>
<dbReference type="Proteomes" id="UP001556196">
    <property type="component" value="Unassembled WGS sequence"/>
</dbReference>
<evidence type="ECO:0000313" key="2">
    <source>
        <dbReference type="EMBL" id="MEW9804662.1"/>
    </source>
</evidence>
<proteinExistence type="predicted"/>
<feature type="chain" id="PRO_5046475643" description="Antifreeze protein" evidence="1">
    <location>
        <begin position="29"/>
        <end position="124"/>
    </location>
</feature>
<gene>
    <name evidence="2" type="ORF">ABUE31_01515</name>
</gene>
<dbReference type="EMBL" id="JBFOCI010000001">
    <property type="protein sequence ID" value="MEW9804662.1"/>
    <property type="molecule type" value="Genomic_DNA"/>
</dbReference>
<name>A0ABV3QUA8_9HYPH</name>
<sequence>MFAKLKTAALSALIGLGTLAAVPATAQADDLYLNYGGGVGVGVQFGDYDRVDYRRDYRYDRRHERREYRRCTPDRALDKAERYGVRRARVIDVDRRTITVAGRKWGDRIRMTFARAPNCPIIRW</sequence>
<keyword evidence="1" id="KW-0732">Signal</keyword>